<organism evidence="9 10">
    <name type="scientific">Peptostreptococcus equinus</name>
    <dbReference type="NCBI Taxonomy" id="3003601"/>
    <lineage>
        <taxon>Bacteria</taxon>
        <taxon>Bacillati</taxon>
        <taxon>Bacillota</taxon>
        <taxon>Clostridia</taxon>
        <taxon>Peptostreptococcales</taxon>
        <taxon>Peptostreptococcaceae</taxon>
        <taxon>Peptostreptococcus</taxon>
    </lineage>
</organism>
<name>A0ABY7JPX1_9FIRM</name>
<dbReference type="InterPro" id="IPR038770">
    <property type="entry name" value="Na+/solute_symporter_sf"/>
</dbReference>
<keyword evidence="10" id="KW-1185">Reference proteome</keyword>
<proteinExistence type="inferred from homology"/>
<keyword evidence="6 8" id="KW-1133">Transmembrane helix</keyword>
<dbReference type="PANTHER" id="PTHR36838:SF4">
    <property type="entry name" value="AUXIN EFFLUX CARRIER FAMILY PROTEIN"/>
    <property type="match status" value="1"/>
</dbReference>
<keyword evidence="5 8" id="KW-0812">Transmembrane</keyword>
<dbReference type="Proteomes" id="UP001164187">
    <property type="component" value="Chromosome"/>
</dbReference>
<dbReference type="PANTHER" id="PTHR36838">
    <property type="entry name" value="AUXIN EFFLUX CARRIER FAMILY PROTEIN"/>
    <property type="match status" value="1"/>
</dbReference>
<evidence type="ECO:0000256" key="1">
    <source>
        <dbReference type="ARBA" id="ARBA00004651"/>
    </source>
</evidence>
<dbReference type="EMBL" id="CP114052">
    <property type="protein sequence ID" value="WAW15199.1"/>
    <property type="molecule type" value="Genomic_DNA"/>
</dbReference>
<comment type="subcellular location">
    <subcellularLocation>
        <location evidence="1">Cell membrane</location>
        <topology evidence="1">Multi-pass membrane protein</topology>
    </subcellularLocation>
</comment>
<feature type="transmembrane region" description="Helical" evidence="8">
    <location>
        <begin position="6"/>
        <end position="25"/>
    </location>
</feature>
<evidence type="ECO:0000256" key="7">
    <source>
        <dbReference type="ARBA" id="ARBA00023136"/>
    </source>
</evidence>
<evidence type="ECO:0000256" key="3">
    <source>
        <dbReference type="ARBA" id="ARBA00022448"/>
    </source>
</evidence>
<dbReference type="InterPro" id="IPR004776">
    <property type="entry name" value="Mem_transp_PIN-like"/>
</dbReference>
<comment type="similarity">
    <text evidence="2">Belongs to the auxin efflux carrier (TC 2.A.69) family.</text>
</comment>
<evidence type="ECO:0000256" key="5">
    <source>
        <dbReference type="ARBA" id="ARBA00022692"/>
    </source>
</evidence>
<dbReference type="Pfam" id="PF03547">
    <property type="entry name" value="Mem_trans"/>
    <property type="match status" value="1"/>
</dbReference>
<dbReference type="Gene3D" id="1.20.1530.20">
    <property type="match status" value="1"/>
</dbReference>
<evidence type="ECO:0000256" key="8">
    <source>
        <dbReference type="SAM" id="Phobius"/>
    </source>
</evidence>
<accession>A0ABY7JPX1</accession>
<feature type="transmembrane region" description="Helical" evidence="8">
    <location>
        <begin position="261"/>
        <end position="279"/>
    </location>
</feature>
<keyword evidence="4" id="KW-1003">Cell membrane</keyword>
<sequence length="317" mass="34876">MDNFIFALNATMPVFLVILAGKFFIKLGIINESWASVSNKFAFYVAMPLVLFKDISSMKIDFNQNIKFILYCFFITIIMFTLGWIIANIFIKDKTMVGSFAQGSIRGSAAILGLPFVYNIYGNAGMVPLMILASVPLFNAISVIILALGAKSNLRGNKRKIDPKMLVKSISKNPLIIGIVLGFPFCIFGWQLPPIIVKPMNTIGNTAVALMLLSLGADFKIGNLGAKFKISAWATSIKLIFLPLLFMPFAVYMGFKGSELIAILVMLGAPSAISGYVMSRAMDNDYILMSNIIVMTTLFSSVTFTLWIFILKSMGLI</sequence>
<feature type="transmembrane region" description="Helical" evidence="8">
    <location>
        <begin position="202"/>
        <end position="221"/>
    </location>
</feature>
<evidence type="ECO:0000256" key="6">
    <source>
        <dbReference type="ARBA" id="ARBA00022989"/>
    </source>
</evidence>
<protein>
    <submittedName>
        <fullName evidence="9">AEC family transporter</fullName>
    </submittedName>
</protein>
<feature type="transmembrane region" description="Helical" evidence="8">
    <location>
        <begin position="170"/>
        <end position="190"/>
    </location>
</feature>
<feature type="transmembrane region" description="Helical" evidence="8">
    <location>
        <begin position="286"/>
        <end position="310"/>
    </location>
</feature>
<evidence type="ECO:0000313" key="10">
    <source>
        <dbReference type="Proteomes" id="UP001164187"/>
    </source>
</evidence>
<evidence type="ECO:0000313" key="9">
    <source>
        <dbReference type="EMBL" id="WAW15199.1"/>
    </source>
</evidence>
<evidence type="ECO:0000256" key="2">
    <source>
        <dbReference type="ARBA" id="ARBA00010145"/>
    </source>
</evidence>
<dbReference type="RefSeq" id="WP_269311893.1">
    <property type="nucleotide sequence ID" value="NZ_CP114052.1"/>
</dbReference>
<feature type="transmembrane region" description="Helical" evidence="8">
    <location>
        <begin position="127"/>
        <end position="149"/>
    </location>
</feature>
<evidence type="ECO:0000256" key="4">
    <source>
        <dbReference type="ARBA" id="ARBA00022475"/>
    </source>
</evidence>
<gene>
    <name evidence="9" type="ORF">O0R46_01755</name>
</gene>
<keyword evidence="7 8" id="KW-0472">Membrane</keyword>
<keyword evidence="3" id="KW-0813">Transport</keyword>
<reference evidence="9" key="1">
    <citation type="submission" date="2022-12" db="EMBL/GenBank/DDBJ databases">
        <title>Peptostreptococcus.</title>
        <authorList>
            <person name="Lee S.H."/>
        </authorList>
    </citation>
    <scope>NUCLEOTIDE SEQUENCE</scope>
    <source>
        <strain evidence="9">CBA3647</strain>
    </source>
</reference>
<feature type="transmembrane region" description="Helical" evidence="8">
    <location>
        <begin position="68"/>
        <end position="91"/>
    </location>
</feature>
<feature type="transmembrane region" description="Helical" evidence="8">
    <location>
        <begin position="233"/>
        <end position="255"/>
    </location>
</feature>